<dbReference type="PANTHER" id="PTHR42648:SF32">
    <property type="entry name" value="RIBONUCLEASE H-LIKE DOMAIN, GAG-PRE-INTEGRASE DOMAIN PROTEIN-RELATED"/>
    <property type="match status" value="1"/>
</dbReference>
<dbReference type="Pfam" id="PF13976">
    <property type="entry name" value="gag_pre-integrs"/>
    <property type="match status" value="1"/>
</dbReference>
<dbReference type="SUPFAM" id="SSF56672">
    <property type="entry name" value="DNA/RNA polymerases"/>
    <property type="match status" value="1"/>
</dbReference>
<dbReference type="InterPro" id="IPR012337">
    <property type="entry name" value="RNaseH-like_sf"/>
</dbReference>
<proteinExistence type="predicted"/>
<dbReference type="Gene3D" id="3.30.420.10">
    <property type="entry name" value="Ribonuclease H-like superfamily/Ribonuclease H"/>
    <property type="match status" value="1"/>
</dbReference>
<evidence type="ECO:0000256" key="3">
    <source>
        <dbReference type="ARBA" id="ARBA00022750"/>
    </source>
</evidence>
<comment type="caution">
    <text evidence="7">The sequence shown here is derived from an EMBL/GenBank/DDBJ whole genome shotgun (WGS) entry which is preliminary data.</text>
</comment>
<dbReference type="PROSITE" id="PS50994">
    <property type="entry name" value="INTEGRASE"/>
    <property type="match status" value="1"/>
</dbReference>
<dbReference type="PANTHER" id="PTHR42648">
    <property type="entry name" value="TRANSPOSASE, PUTATIVE-RELATED"/>
    <property type="match status" value="1"/>
</dbReference>
<feature type="region of interest" description="Disordered" evidence="5">
    <location>
        <begin position="778"/>
        <end position="800"/>
    </location>
</feature>
<dbReference type="SUPFAM" id="SSF53098">
    <property type="entry name" value="Ribonuclease H-like"/>
    <property type="match status" value="1"/>
</dbReference>
<dbReference type="Pfam" id="PF22936">
    <property type="entry name" value="Pol_BBD"/>
    <property type="match status" value="1"/>
</dbReference>
<evidence type="ECO:0000256" key="2">
    <source>
        <dbReference type="ARBA" id="ARBA00022723"/>
    </source>
</evidence>
<keyword evidence="1" id="KW-0645">Protease</keyword>
<evidence type="ECO:0000256" key="1">
    <source>
        <dbReference type="ARBA" id="ARBA00022670"/>
    </source>
</evidence>
<reference evidence="7" key="1">
    <citation type="journal article" date="2019" name="Sci. Rep.">
        <title>Draft genome of Tanacetum cinerariifolium, the natural source of mosquito coil.</title>
        <authorList>
            <person name="Yamashiro T."/>
            <person name="Shiraishi A."/>
            <person name="Satake H."/>
            <person name="Nakayama K."/>
        </authorList>
    </citation>
    <scope>NUCLEOTIDE SEQUENCE</scope>
</reference>
<sequence>MKVGLMLYKKSYCNSRLNKFGFWLTCLLGRRQVEGIDYDEVFAPVTRLEAIRIILALASYMGFIVYQIDVKSAFLYRKIDEEVYVYQPPGFIDPKFPNKVYKVVKALYGLHQAPRAWYATLSTFLVQSGYRRGLIDKTLFIKKDKKDIMLVQVYVDDIIFGSTKKSWCDEFEALMKSRFQMSAMGELTFFLGLQVKQKEDEIFISQDKYVAEILKKFDFMSVKTASTLIETKNPLVKDSKAADVTLKTSHLHALKRIFRYLKGQPKLGLCYPRELAFDLEAYSDSDYAGENLDRKSITGGMRNEGYKWGGKRIKGDFNKLDDLADEGNNYAVNDGRSTDKIKVLNAKAKGVSATGETLSTTILAVSTENSDDEVDESSSEEYLRDLDVEEEVTQVKVLMALADDELTVGKNHAHNGEWVDITMRKVNTLLSMDEDADWQNYFRILYYIIYKKEGNRNSDHKMYITSFKRSENYKAQPYQYASTSKQILKAKVKPFPPYTHCGFNDHRLDDCRNYPECEICESYDHFTLGHNHIIHIRRGVQAESSQSNESIIGVILNGDLPPPTRIVDGVVQIIAPTTVEQRLAKKNELKARGALLMAYPKKHQLKFNIHKDAKSLMEAIEKRFGDINLKFLRSLPSEWKSHTLIWRNKADLGEQSLDDLFNNLKIYEAEVKGSSPSSQNTQNIDFVSSNNTDSINESVIAASSISAASSKATVSTLLNVDSLSDAEMDLKWQMAMLTMRARRFLERTGRNLEEAILPENADHQGTTGTNKLLEELSQRSHDSDNKVPKNPENDRSKLGEGYHAVPPPYTGTFLTPKPDLFFTNAPNTHELVAYVFNIESSSNNPSKDMSKILRPDAPIVEDWISDSKDETEIESVPKQREPSFVISTKHVKTSRESKALKDKGVIDSGFSRHMTGNTSFLSEFEEIDRGYVAFGGNPKGGKISGKCKIKTCNLDFDDVYFVKEHKFNLFSVSQMCDKKNNVLFTDTECVVLSFDYKLPDENHVLLRVPRDNNMHNVDLKNVVPSGGLTCLFAKATLDESNLWYKRHEHINFKTRNKLVKGNLVRGLPSKIFENNHTCVACQKGKQHKAYSTKDETSAILKTFITGIENQIDHKVKIIRCDNGTEFENHDMNQFCGMKGIKREFSVARTPQQNRVAERKNRPLIEAARTMLADSLLPIFFWAKAVNTACYESKEDILGAGEEMDDNPQSIETQDKSSPPQEDKHTSSIAPILKHLILILQVIKSSRSLEVITQLPKDITNSVKDDPATTKKIKEAFETLAKISTQTTKILSSVRSFDFSTLQSTVKNIQDYAFKQEEASVAWMKSSTNMA</sequence>
<protein>
    <submittedName>
        <fullName evidence="7">Putative ribonuclease H-like domain-containing protein</fullName>
    </submittedName>
</protein>
<dbReference type="Pfam" id="PF07727">
    <property type="entry name" value="RVT_2"/>
    <property type="match status" value="1"/>
</dbReference>
<evidence type="ECO:0000256" key="4">
    <source>
        <dbReference type="ARBA" id="ARBA00022801"/>
    </source>
</evidence>
<gene>
    <name evidence="7" type="ORF">Tci_061682</name>
</gene>
<dbReference type="InterPro" id="IPR036397">
    <property type="entry name" value="RNaseH_sf"/>
</dbReference>
<dbReference type="GO" id="GO:0015074">
    <property type="term" value="P:DNA integration"/>
    <property type="evidence" value="ECO:0007669"/>
    <property type="project" value="InterPro"/>
</dbReference>
<accession>A0A6L2NYP7</accession>
<dbReference type="InterPro" id="IPR043502">
    <property type="entry name" value="DNA/RNA_pol_sf"/>
</dbReference>
<feature type="compositionally biased region" description="Polar residues" evidence="5">
    <location>
        <begin position="1206"/>
        <end position="1219"/>
    </location>
</feature>
<dbReference type="InterPro" id="IPR001584">
    <property type="entry name" value="Integrase_cat-core"/>
</dbReference>
<name>A0A6L2NYP7_TANCI</name>
<dbReference type="GO" id="GO:0004190">
    <property type="term" value="F:aspartic-type endopeptidase activity"/>
    <property type="evidence" value="ECO:0007669"/>
    <property type="project" value="UniProtKB-KW"/>
</dbReference>
<dbReference type="InterPro" id="IPR039537">
    <property type="entry name" value="Retrotran_Ty1/copia-like"/>
</dbReference>
<feature type="domain" description="Integrase catalytic" evidence="6">
    <location>
        <begin position="1116"/>
        <end position="1215"/>
    </location>
</feature>
<dbReference type="InterPro" id="IPR054722">
    <property type="entry name" value="PolX-like_BBD"/>
</dbReference>
<organism evidence="7">
    <name type="scientific">Tanacetum cinerariifolium</name>
    <name type="common">Dalmatian daisy</name>
    <name type="synonym">Chrysanthemum cinerariifolium</name>
    <dbReference type="NCBI Taxonomy" id="118510"/>
    <lineage>
        <taxon>Eukaryota</taxon>
        <taxon>Viridiplantae</taxon>
        <taxon>Streptophyta</taxon>
        <taxon>Embryophyta</taxon>
        <taxon>Tracheophyta</taxon>
        <taxon>Spermatophyta</taxon>
        <taxon>Magnoliopsida</taxon>
        <taxon>eudicotyledons</taxon>
        <taxon>Gunneridae</taxon>
        <taxon>Pentapetalae</taxon>
        <taxon>asterids</taxon>
        <taxon>campanulids</taxon>
        <taxon>Asterales</taxon>
        <taxon>Asteraceae</taxon>
        <taxon>Asteroideae</taxon>
        <taxon>Anthemideae</taxon>
        <taxon>Anthemidinae</taxon>
        <taxon>Tanacetum</taxon>
    </lineage>
</organism>
<evidence type="ECO:0000313" key="7">
    <source>
        <dbReference type="EMBL" id="GEU89704.1"/>
    </source>
</evidence>
<keyword evidence="2" id="KW-0479">Metal-binding</keyword>
<dbReference type="EMBL" id="BKCJ010010019">
    <property type="protein sequence ID" value="GEU89704.1"/>
    <property type="molecule type" value="Genomic_DNA"/>
</dbReference>
<evidence type="ECO:0000259" key="6">
    <source>
        <dbReference type="PROSITE" id="PS50994"/>
    </source>
</evidence>
<dbReference type="InterPro" id="IPR013103">
    <property type="entry name" value="RVT_2"/>
</dbReference>
<keyword evidence="3" id="KW-0064">Aspartyl protease</keyword>
<dbReference type="GO" id="GO:0046872">
    <property type="term" value="F:metal ion binding"/>
    <property type="evidence" value="ECO:0007669"/>
    <property type="project" value="UniProtKB-KW"/>
</dbReference>
<dbReference type="InterPro" id="IPR025724">
    <property type="entry name" value="GAG-pre-integrase_dom"/>
</dbReference>
<feature type="region of interest" description="Disordered" evidence="5">
    <location>
        <begin position="1200"/>
        <end position="1225"/>
    </location>
</feature>
<dbReference type="GO" id="GO:0006508">
    <property type="term" value="P:proteolysis"/>
    <property type="evidence" value="ECO:0007669"/>
    <property type="project" value="UniProtKB-KW"/>
</dbReference>
<evidence type="ECO:0000256" key="5">
    <source>
        <dbReference type="SAM" id="MobiDB-lite"/>
    </source>
</evidence>
<dbReference type="GO" id="GO:0003676">
    <property type="term" value="F:nucleic acid binding"/>
    <property type="evidence" value="ECO:0007669"/>
    <property type="project" value="InterPro"/>
</dbReference>
<keyword evidence="4" id="KW-0378">Hydrolase</keyword>